<gene>
    <name evidence="5" type="ORF">FDENT_2650</name>
</gene>
<dbReference type="Pfam" id="PF06985">
    <property type="entry name" value="HET"/>
    <property type="match status" value="1"/>
</dbReference>
<feature type="transmembrane region" description="Helical" evidence="2">
    <location>
        <begin position="91"/>
        <end position="115"/>
    </location>
</feature>
<proteinExistence type="predicted"/>
<dbReference type="PANTHER" id="PTHR24148">
    <property type="entry name" value="ANKYRIN REPEAT DOMAIN-CONTAINING PROTEIN 39 HOMOLOG-RELATED"/>
    <property type="match status" value="1"/>
</dbReference>
<keyword evidence="2" id="KW-0472">Membrane</keyword>
<feature type="transmembrane region" description="Helical" evidence="2">
    <location>
        <begin position="12"/>
        <end position="36"/>
    </location>
</feature>
<feature type="region of interest" description="Disordered" evidence="1">
    <location>
        <begin position="271"/>
        <end position="347"/>
    </location>
</feature>
<dbReference type="EMBL" id="JAAOAK010000059">
    <property type="protein sequence ID" value="KAF5692775.1"/>
    <property type="molecule type" value="Genomic_DNA"/>
</dbReference>
<evidence type="ECO:0000256" key="1">
    <source>
        <dbReference type="SAM" id="MobiDB-lite"/>
    </source>
</evidence>
<accession>A0A8H6CUR6</accession>
<dbReference type="Proteomes" id="UP000562682">
    <property type="component" value="Unassembled WGS sequence"/>
</dbReference>
<evidence type="ECO:0000313" key="5">
    <source>
        <dbReference type="EMBL" id="KAF5692775.1"/>
    </source>
</evidence>
<dbReference type="InterPro" id="IPR049326">
    <property type="entry name" value="Rhodopsin_dom_fungi"/>
</dbReference>
<feature type="transmembrane region" description="Helical" evidence="2">
    <location>
        <begin position="48"/>
        <end position="71"/>
    </location>
</feature>
<evidence type="ECO:0000259" key="4">
    <source>
        <dbReference type="Pfam" id="PF20684"/>
    </source>
</evidence>
<keyword evidence="6" id="KW-1185">Reference proteome</keyword>
<feature type="transmembrane region" description="Helical" evidence="2">
    <location>
        <begin position="127"/>
        <end position="153"/>
    </location>
</feature>
<organism evidence="5 6">
    <name type="scientific">Fusarium denticulatum</name>
    <dbReference type="NCBI Taxonomy" id="48507"/>
    <lineage>
        <taxon>Eukaryota</taxon>
        <taxon>Fungi</taxon>
        <taxon>Dikarya</taxon>
        <taxon>Ascomycota</taxon>
        <taxon>Pezizomycotina</taxon>
        <taxon>Sordariomycetes</taxon>
        <taxon>Hypocreomycetidae</taxon>
        <taxon>Hypocreales</taxon>
        <taxon>Nectriaceae</taxon>
        <taxon>Fusarium</taxon>
        <taxon>Fusarium fujikuroi species complex</taxon>
    </lineage>
</organism>
<feature type="region of interest" description="Disordered" evidence="1">
    <location>
        <begin position="1008"/>
        <end position="1056"/>
    </location>
</feature>
<evidence type="ECO:0000259" key="3">
    <source>
        <dbReference type="Pfam" id="PF06985"/>
    </source>
</evidence>
<name>A0A8H6CUR6_9HYPO</name>
<evidence type="ECO:0000256" key="2">
    <source>
        <dbReference type="SAM" id="Phobius"/>
    </source>
</evidence>
<feature type="domain" description="Heterokaryon incompatibility" evidence="3">
    <location>
        <begin position="440"/>
        <end position="598"/>
    </location>
</feature>
<feature type="transmembrane region" description="Helical" evidence="2">
    <location>
        <begin position="173"/>
        <end position="192"/>
    </location>
</feature>
<dbReference type="Pfam" id="PF20684">
    <property type="entry name" value="Fung_rhodopsin"/>
    <property type="match status" value="1"/>
</dbReference>
<dbReference type="AlphaFoldDB" id="A0A8H6CUR6"/>
<keyword evidence="2" id="KW-0812">Transmembrane</keyword>
<dbReference type="InterPro" id="IPR010730">
    <property type="entry name" value="HET"/>
</dbReference>
<protein>
    <submittedName>
        <fullName evidence="5">Integral membrane protein</fullName>
    </submittedName>
</protein>
<feature type="compositionally biased region" description="Polar residues" evidence="1">
    <location>
        <begin position="285"/>
        <end position="296"/>
    </location>
</feature>
<feature type="domain" description="Rhodopsin" evidence="4">
    <location>
        <begin position="32"/>
        <end position="265"/>
    </location>
</feature>
<keyword evidence="2" id="KW-1133">Transmembrane helix</keyword>
<feature type="compositionally biased region" description="Basic and acidic residues" evidence="1">
    <location>
        <begin position="297"/>
        <end position="318"/>
    </location>
</feature>
<dbReference type="InterPro" id="IPR052895">
    <property type="entry name" value="HetReg/Transcr_Mod"/>
</dbReference>
<evidence type="ECO:0000313" key="6">
    <source>
        <dbReference type="Proteomes" id="UP000562682"/>
    </source>
</evidence>
<feature type="compositionally biased region" description="Polar residues" evidence="1">
    <location>
        <begin position="1009"/>
        <end position="1028"/>
    </location>
</feature>
<sequence>MAASDYASESRGAVAIAVMATLSSISLIVVSLRVYARAIMLRNFGVDDACAILACLLTVADACIIATNVRNGLGSHISTLSGEQISNFLRMFYFSTVVYNVALAVIKTVFLLQYYRAIPVRQYKKTYIVSVVLVTCWSLSQIFLNTFMCWPIASFWDVMIKGTCILNKSSFYVGAAGNILTDILIMVLPIPVLRSLKLGRRQKWILMSVFCLGIFTCLISLVRIKFLNIGTDITWHNVESASWSVSELCCGIICACVPTLRPLLSGHDRGSSHNQSSYARHENSRTNATARQTGTSRSHEMHDLPRTLHSSESKDQLRPSESTIVVRTDVDQKRSRPQPGHDSGTHRVAISQPNASIVQPPYHSILKCKSRQGFRTQRLHRIFRPQDPAFIIGIMSLYHPLTSNEKHSDIRICILLPKSHGTIISCKLETLNLLEDNIDYETLSYAWGSPEDQATIAVNQTTLQITQNLKDALTYLRHDSKPRSLWIDAICINQSDVDERSSQVRLMGRIYSSASCVISWLGLKDDPIDYVEQMKKARSLIELVRSCSTDELFALLLDSPSKEDLEEVFEDGRYSLQLVIGERKYRPPYWQRAWIIQEVSLARGWKLQSGDLCISEGDIEAVMEILQDPRIKTVMKKKYQARRLRALISLNSFLSISVYRSMLCSSKTSLSELAMRSTNWETSALRTPRTRGSWPLLSLSRHSWSRLCADPRDKVFSILAASDMKDSGSERLRIDYTRSTSRVYTDSVKAIIEASSSLDVLSYVSAADRAGPWDLPSWVPNWETYKTPIIADRPISYDQQRAMGTTVARVSFQQLSGREILLAWGICFGTVVGLRDPLINVDAERMGDESRIANLEYLSLYRKLPPAFKELSALVLPNRLSGESFRRTCSLGLLGHKIDDSFQELLDELPLESSNNEQTLSSTVEGSMNRFGYRYRTMASALVNRSIFLVKPTNMGKGQLSYEIGIGEAKAVQESDLVCLLEGCGTPLILRPMGSQHVVFMMNMENEEATTPQSGSTVSNPSENTGQATNQQPENETPTQEELDTSERRPRKPKDK</sequence>
<feature type="compositionally biased region" description="Low complexity" evidence="1">
    <location>
        <begin position="1029"/>
        <end position="1038"/>
    </location>
</feature>
<dbReference type="PANTHER" id="PTHR24148:SF64">
    <property type="entry name" value="HETEROKARYON INCOMPATIBILITY DOMAIN-CONTAINING PROTEIN"/>
    <property type="match status" value="1"/>
</dbReference>
<reference evidence="5 6" key="1">
    <citation type="submission" date="2020-05" db="EMBL/GenBank/DDBJ databases">
        <title>Identification and distribution of gene clusters putatively required for synthesis of sphingolipid metabolism inhibitors in phylogenetically diverse species of the filamentous fungus Fusarium.</title>
        <authorList>
            <person name="Kim H.-S."/>
            <person name="Busman M."/>
            <person name="Brown D.W."/>
            <person name="Divon H."/>
            <person name="Uhlig S."/>
            <person name="Proctor R.H."/>
        </authorList>
    </citation>
    <scope>NUCLEOTIDE SEQUENCE [LARGE SCALE GENOMIC DNA]</scope>
    <source>
        <strain evidence="5 6">NRRL 25311</strain>
    </source>
</reference>
<feature type="transmembrane region" description="Helical" evidence="2">
    <location>
        <begin position="204"/>
        <end position="224"/>
    </location>
</feature>
<comment type="caution">
    <text evidence="5">The sequence shown here is derived from an EMBL/GenBank/DDBJ whole genome shotgun (WGS) entry which is preliminary data.</text>
</comment>